<dbReference type="OrthoDB" id="5815649at2759"/>
<sequence length="95" mass="10792">MRFADTGWMRAVTDWIPSRCQEKIRTSTYCWSNFFVKALNERYALRVPLVIGALWHTIGRDGDAAGSRSGNSMMNETTGDTGDSKLHVFLYIRVS</sequence>
<dbReference type="EMBL" id="UZAH01030984">
    <property type="protein sequence ID" value="VDP13275.1"/>
    <property type="molecule type" value="Genomic_DNA"/>
</dbReference>
<gene>
    <name evidence="1" type="ORF">HPBE_LOCUS18894</name>
</gene>
<dbReference type="AlphaFoldDB" id="A0A183GA76"/>
<proteinExistence type="predicted"/>
<organism evidence="2 3">
    <name type="scientific">Heligmosomoides polygyrus</name>
    <name type="common">Parasitic roundworm</name>
    <dbReference type="NCBI Taxonomy" id="6339"/>
    <lineage>
        <taxon>Eukaryota</taxon>
        <taxon>Metazoa</taxon>
        <taxon>Ecdysozoa</taxon>
        <taxon>Nematoda</taxon>
        <taxon>Chromadorea</taxon>
        <taxon>Rhabditida</taxon>
        <taxon>Rhabditina</taxon>
        <taxon>Rhabditomorpha</taxon>
        <taxon>Strongyloidea</taxon>
        <taxon>Heligmosomidae</taxon>
        <taxon>Heligmosomoides</taxon>
    </lineage>
</organism>
<protein>
    <submittedName>
        <fullName evidence="3">Neur_chan_LBD domain-containing protein</fullName>
    </submittedName>
</protein>
<dbReference type="WBParaSite" id="HPBE_0001889501-mRNA-1">
    <property type="protein sequence ID" value="HPBE_0001889501-mRNA-1"/>
    <property type="gene ID" value="HPBE_0001889501"/>
</dbReference>
<keyword evidence="2" id="KW-1185">Reference proteome</keyword>
<accession>A0A183GA76</accession>
<reference evidence="1 2" key="1">
    <citation type="submission" date="2018-11" db="EMBL/GenBank/DDBJ databases">
        <authorList>
            <consortium name="Pathogen Informatics"/>
        </authorList>
    </citation>
    <scope>NUCLEOTIDE SEQUENCE [LARGE SCALE GENOMIC DNA]</scope>
</reference>
<reference evidence="3" key="2">
    <citation type="submission" date="2019-09" db="UniProtKB">
        <authorList>
            <consortium name="WormBaseParasite"/>
        </authorList>
    </citation>
    <scope>IDENTIFICATION</scope>
</reference>
<accession>A0A3P8C4Q0</accession>
<evidence type="ECO:0000313" key="1">
    <source>
        <dbReference type="EMBL" id="VDP13275.1"/>
    </source>
</evidence>
<evidence type="ECO:0000313" key="2">
    <source>
        <dbReference type="Proteomes" id="UP000050761"/>
    </source>
</evidence>
<name>A0A183GA76_HELPZ</name>
<evidence type="ECO:0000313" key="3">
    <source>
        <dbReference type="WBParaSite" id="HPBE_0001889501-mRNA-1"/>
    </source>
</evidence>
<dbReference type="Proteomes" id="UP000050761">
    <property type="component" value="Unassembled WGS sequence"/>
</dbReference>